<reference evidence="1 2" key="1">
    <citation type="submission" date="2021-01" db="EMBL/GenBank/DDBJ databases">
        <title>Streptomyces acididurans sp. nov., isolated from a peat swamp forest soil.</title>
        <authorList>
            <person name="Chantavorakit T."/>
            <person name="Duangmal K."/>
        </authorList>
    </citation>
    <scope>NUCLEOTIDE SEQUENCE [LARGE SCALE GENOMIC DNA]</scope>
    <source>
        <strain evidence="1 2">KK5PA1</strain>
    </source>
</reference>
<proteinExistence type="predicted"/>
<gene>
    <name evidence="1" type="ORF">ITX44_36530</name>
</gene>
<dbReference type="EMBL" id="JADKYB010000030">
    <property type="protein sequence ID" value="MBM9509970.1"/>
    <property type="molecule type" value="Genomic_DNA"/>
</dbReference>
<evidence type="ECO:0000313" key="1">
    <source>
        <dbReference type="EMBL" id="MBM9509970.1"/>
    </source>
</evidence>
<sequence>MSGHLDTTPAGPFPPHLEEVACHLYLVFCEHLPFCGCGDPAAGYKLAHQILTLAPLYEDGRWRQAEELCGTPGAHQLVLAALTEAGLLEHGSSIGGSWITDRGRWVLWAVEQIGGIDVLEDRLDNAGFPHEWDPVAKTQQECTDACWTIPSAAEKPVTDDAPAVPEDLADVIAMTLTRRAAAYAMLPPWSPFRSPIWAPTPTAAVTPGACYEASFGRVHVKPGCRCERRPQ</sequence>
<dbReference type="RefSeq" id="WP_205363555.1">
    <property type="nucleotide sequence ID" value="NZ_JADKYB010000030.1"/>
</dbReference>
<accession>A0ABS2U2Z3</accession>
<keyword evidence="2" id="KW-1185">Reference proteome</keyword>
<organism evidence="1 2">
    <name type="scientific">Actinacidiphila acididurans</name>
    <dbReference type="NCBI Taxonomy" id="2784346"/>
    <lineage>
        <taxon>Bacteria</taxon>
        <taxon>Bacillati</taxon>
        <taxon>Actinomycetota</taxon>
        <taxon>Actinomycetes</taxon>
        <taxon>Kitasatosporales</taxon>
        <taxon>Streptomycetaceae</taxon>
        <taxon>Actinacidiphila</taxon>
    </lineage>
</organism>
<evidence type="ECO:0000313" key="2">
    <source>
        <dbReference type="Proteomes" id="UP000749040"/>
    </source>
</evidence>
<comment type="caution">
    <text evidence="1">The sequence shown here is derived from an EMBL/GenBank/DDBJ whole genome shotgun (WGS) entry which is preliminary data.</text>
</comment>
<dbReference type="Proteomes" id="UP000749040">
    <property type="component" value="Unassembled WGS sequence"/>
</dbReference>
<name>A0ABS2U2Z3_9ACTN</name>
<protein>
    <submittedName>
        <fullName evidence="1">Uncharacterized protein</fullName>
    </submittedName>
</protein>